<evidence type="ECO:0000313" key="1">
    <source>
        <dbReference type="EMBL" id="DAF61343.1"/>
    </source>
</evidence>
<organism evidence="1">
    <name type="scientific">Siphoviridae sp. ctENB54</name>
    <dbReference type="NCBI Taxonomy" id="2827815"/>
    <lineage>
        <taxon>Viruses</taxon>
        <taxon>Duplodnaviria</taxon>
        <taxon>Heunggongvirae</taxon>
        <taxon>Uroviricota</taxon>
        <taxon>Caudoviricetes</taxon>
    </lineage>
</organism>
<proteinExistence type="predicted"/>
<reference evidence="1" key="1">
    <citation type="journal article" date="2021" name="Proc. Natl. Acad. Sci. U.S.A.">
        <title>A Catalog of Tens of Thousands of Viruses from Human Metagenomes Reveals Hidden Associations with Chronic Diseases.</title>
        <authorList>
            <person name="Tisza M.J."/>
            <person name="Buck C.B."/>
        </authorList>
    </citation>
    <scope>NUCLEOTIDE SEQUENCE</scope>
    <source>
        <strain evidence="1">CtENB54</strain>
    </source>
</reference>
<protein>
    <submittedName>
        <fullName evidence="1">Uncharacterized protein</fullName>
    </submittedName>
</protein>
<name>A0A8S5TED8_9CAUD</name>
<dbReference type="EMBL" id="BK032808">
    <property type="protein sequence ID" value="DAF61343.1"/>
    <property type="molecule type" value="Genomic_DNA"/>
</dbReference>
<accession>A0A8S5TED8</accession>
<sequence>MEEWCERLPTHMAHDFHMSSIHNPTTCNRNSNNPLIVGYIFILFLNSITT</sequence>